<evidence type="ECO:0000256" key="1">
    <source>
        <dbReference type="ARBA" id="ARBA00004651"/>
    </source>
</evidence>
<dbReference type="EMBL" id="JAVVDO010000061">
    <property type="protein sequence ID" value="MDT8333570.1"/>
    <property type="molecule type" value="Genomic_DNA"/>
</dbReference>
<evidence type="ECO:0000256" key="2">
    <source>
        <dbReference type="ARBA" id="ARBA00022475"/>
    </source>
</evidence>
<keyword evidence="2" id="KW-1003">Cell membrane</keyword>
<dbReference type="InterPro" id="IPR001123">
    <property type="entry name" value="LeuE-type"/>
</dbReference>
<evidence type="ECO:0000256" key="3">
    <source>
        <dbReference type="ARBA" id="ARBA00022692"/>
    </source>
</evidence>
<evidence type="ECO:0000256" key="6">
    <source>
        <dbReference type="SAM" id="Phobius"/>
    </source>
</evidence>
<sequence length="220" mass="22234">MGPHTAMPDLPQLALYLAAALLLAITPGPGLFYVAARTLAGGRAEGVASSLGTGLGGMVHVLAGGLGVSAIVLASAEFFTALKLAGAAYLVWIGLRTFRSARREALASPGGDATPPAGPWRAFREGVLIEALNPKTAAFFLALVPQFVNPGGRVAFQFVALGFASVALNTLADVAVAFAAGGIRDGAAARPVLVRRLREASGGAMIALGIGLALVRRPAP</sequence>
<evidence type="ECO:0000256" key="5">
    <source>
        <dbReference type="ARBA" id="ARBA00023136"/>
    </source>
</evidence>
<dbReference type="PANTHER" id="PTHR30086:SF20">
    <property type="entry name" value="ARGININE EXPORTER PROTEIN ARGO-RELATED"/>
    <property type="match status" value="1"/>
</dbReference>
<dbReference type="PANTHER" id="PTHR30086">
    <property type="entry name" value="ARGININE EXPORTER PROTEIN ARGO"/>
    <property type="match status" value="1"/>
</dbReference>
<dbReference type="PIRSF" id="PIRSF006324">
    <property type="entry name" value="LeuE"/>
    <property type="match status" value="1"/>
</dbReference>
<keyword evidence="4 6" id="KW-1133">Transmembrane helix</keyword>
<feature type="transmembrane region" description="Helical" evidence="6">
    <location>
        <begin position="78"/>
        <end position="95"/>
    </location>
</feature>
<gene>
    <name evidence="7" type="ORF">RQ831_21175</name>
</gene>
<accession>A0ABU3MLI2</accession>
<keyword evidence="3 6" id="KW-0812">Transmembrane</keyword>
<name>A0ABU3MLI2_9PROT</name>
<feature type="transmembrane region" description="Helical" evidence="6">
    <location>
        <begin position="13"/>
        <end position="35"/>
    </location>
</feature>
<protein>
    <submittedName>
        <fullName evidence="7">LysE family translocator</fullName>
    </submittedName>
</protein>
<evidence type="ECO:0000313" key="8">
    <source>
        <dbReference type="Proteomes" id="UP001258945"/>
    </source>
</evidence>
<feature type="transmembrane region" description="Helical" evidence="6">
    <location>
        <begin position="47"/>
        <end position="72"/>
    </location>
</feature>
<organism evidence="7 8">
    <name type="scientific">Roseomonas gilardii</name>
    <dbReference type="NCBI Taxonomy" id="257708"/>
    <lineage>
        <taxon>Bacteria</taxon>
        <taxon>Pseudomonadati</taxon>
        <taxon>Pseudomonadota</taxon>
        <taxon>Alphaproteobacteria</taxon>
        <taxon>Acetobacterales</taxon>
        <taxon>Roseomonadaceae</taxon>
        <taxon>Roseomonas</taxon>
    </lineage>
</organism>
<evidence type="ECO:0000256" key="4">
    <source>
        <dbReference type="ARBA" id="ARBA00022989"/>
    </source>
</evidence>
<reference evidence="7 8" key="1">
    <citation type="journal article" date="2019" name="Microb. Pathog.">
        <title>Comparison of VITEK 2, MALDI-TOF MS, 16S rRNA gene sequencing, and whole-genome sequencing for identification of Roseomonas mucosa.</title>
        <authorList>
            <person name="Rudolph W.W."/>
            <person name="Gunzer F."/>
            <person name="Trauth M."/>
            <person name="Bunk B."/>
            <person name="Bigge R."/>
            <person name="Schrottner P."/>
        </authorList>
    </citation>
    <scope>NUCLEOTIDE SEQUENCE [LARGE SCALE GENOMIC DNA]</scope>
    <source>
        <strain evidence="7 8">DSM 103800</strain>
    </source>
</reference>
<comment type="caution">
    <text evidence="7">The sequence shown here is derived from an EMBL/GenBank/DDBJ whole genome shotgun (WGS) entry which is preliminary data.</text>
</comment>
<dbReference type="Proteomes" id="UP001258945">
    <property type="component" value="Unassembled WGS sequence"/>
</dbReference>
<dbReference type="Pfam" id="PF01810">
    <property type="entry name" value="LysE"/>
    <property type="match status" value="1"/>
</dbReference>
<comment type="subcellular location">
    <subcellularLocation>
        <location evidence="1">Cell membrane</location>
        <topology evidence="1">Multi-pass membrane protein</topology>
    </subcellularLocation>
</comment>
<dbReference type="RefSeq" id="WP_314285079.1">
    <property type="nucleotide sequence ID" value="NZ_JAVVDO010000061.1"/>
</dbReference>
<keyword evidence="5 6" id="KW-0472">Membrane</keyword>
<proteinExistence type="predicted"/>
<evidence type="ECO:0000313" key="7">
    <source>
        <dbReference type="EMBL" id="MDT8333570.1"/>
    </source>
</evidence>
<keyword evidence="8" id="KW-1185">Reference proteome</keyword>